<name>A0AAD5U9R7_9FUNG</name>
<feature type="transmembrane region" description="Helical" evidence="2">
    <location>
        <begin position="169"/>
        <end position="190"/>
    </location>
</feature>
<feature type="region of interest" description="Disordered" evidence="1">
    <location>
        <begin position="225"/>
        <end position="249"/>
    </location>
</feature>
<dbReference type="EMBL" id="JADGKB010000175">
    <property type="protein sequence ID" value="KAJ3251614.1"/>
    <property type="molecule type" value="Genomic_DNA"/>
</dbReference>
<dbReference type="EMBL" id="JADGKB010000175">
    <property type="protein sequence ID" value="KAJ3251619.1"/>
    <property type="molecule type" value="Genomic_DNA"/>
</dbReference>
<reference evidence="3" key="1">
    <citation type="submission" date="2020-05" db="EMBL/GenBank/DDBJ databases">
        <title>Phylogenomic resolution of chytrid fungi.</title>
        <authorList>
            <person name="Stajich J.E."/>
            <person name="Amses K."/>
            <person name="Simmons R."/>
            <person name="Seto K."/>
            <person name="Myers J."/>
            <person name="Bonds A."/>
            <person name="Quandt C.A."/>
            <person name="Barry K."/>
            <person name="Liu P."/>
            <person name="Grigoriev I."/>
            <person name="Longcore J.E."/>
            <person name="James T.Y."/>
        </authorList>
    </citation>
    <scope>NUCLEOTIDE SEQUENCE</scope>
    <source>
        <strain evidence="3">PLAUS21</strain>
    </source>
</reference>
<evidence type="ECO:0000313" key="5">
    <source>
        <dbReference type="Proteomes" id="UP001210925"/>
    </source>
</evidence>
<feature type="compositionally biased region" description="Basic and acidic residues" evidence="1">
    <location>
        <begin position="229"/>
        <end position="239"/>
    </location>
</feature>
<comment type="caution">
    <text evidence="3">The sequence shown here is derived from an EMBL/GenBank/DDBJ whole genome shotgun (WGS) entry which is preliminary data.</text>
</comment>
<keyword evidence="2" id="KW-0472">Membrane</keyword>
<feature type="transmembrane region" description="Helical" evidence="2">
    <location>
        <begin position="101"/>
        <end position="128"/>
    </location>
</feature>
<evidence type="ECO:0000256" key="1">
    <source>
        <dbReference type="SAM" id="MobiDB-lite"/>
    </source>
</evidence>
<gene>
    <name evidence="3" type="ORF">HK103_002228</name>
    <name evidence="4" type="ORF">HK103_002233</name>
</gene>
<feature type="transmembrane region" description="Helical" evidence="2">
    <location>
        <begin position="134"/>
        <end position="160"/>
    </location>
</feature>
<feature type="transmembrane region" description="Helical" evidence="2">
    <location>
        <begin position="62"/>
        <end position="89"/>
    </location>
</feature>
<keyword evidence="5" id="KW-1185">Reference proteome</keyword>
<dbReference type="Proteomes" id="UP001210925">
    <property type="component" value="Unassembled WGS sequence"/>
</dbReference>
<feature type="transmembrane region" description="Helical" evidence="2">
    <location>
        <begin position="6"/>
        <end position="25"/>
    </location>
</feature>
<sequence>MDVCNFFSGIVLGMTLYDIGLQPLLARKYIPVLIFLTAITALIYIFFFEILAMVPMDPNSTSYIAVGVLMNIMDGVSSIPFTLAMISRLVAILPSNGYKKYLYVVMIVPLVYPIVDIYAILLLVGFPLNPQTSLLLFAIGGFAYGLTFFCLDVCVTVWLVRHNTDKHKWVFYFPFFAGLGYMVISIVTALDPNFDSTPIYLAYSIDILAYQQVSRNLTNVVLTKGSGSDSDKNHERESVRGIARKPSKVIQQTVPAIPAEDV</sequence>
<proteinExistence type="predicted"/>
<keyword evidence="2" id="KW-0812">Transmembrane</keyword>
<evidence type="ECO:0000256" key="2">
    <source>
        <dbReference type="SAM" id="Phobius"/>
    </source>
</evidence>
<feature type="transmembrane region" description="Helical" evidence="2">
    <location>
        <begin position="32"/>
        <end position="56"/>
    </location>
</feature>
<keyword evidence="2" id="KW-1133">Transmembrane helix</keyword>
<accession>A0AAD5U9R7</accession>
<evidence type="ECO:0000313" key="4">
    <source>
        <dbReference type="EMBL" id="KAJ3251619.1"/>
    </source>
</evidence>
<protein>
    <submittedName>
        <fullName evidence="3">Uncharacterized protein</fullName>
    </submittedName>
</protein>
<dbReference type="AlphaFoldDB" id="A0AAD5U9R7"/>
<organism evidence="3 5">
    <name type="scientific">Boothiomyces macroporosus</name>
    <dbReference type="NCBI Taxonomy" id="261099"/>
    <lineage>
        <taxon>Eukaryota</taxon>
        <taxon>Fungi</taxon>
        <taxon>Fungi incertae sedis</taxon>
        <taxon>Chytridiomycota</taxon>
        <taxon>Chytridiomycota incertae sedis</taxon>
        <taxon>Chytridiomycetes</taxon>
        <taxon>Rhizophydiales</taxon>
        <taxon>Terramycetaceae</taxon>
        <taxon>Boothiomyces</taxon>
    </lineage>
</organism>
<evidence type="ECO:0000313" key="3">
    <source>
        <dbReference type="EMBL" id="KAJ3251614.1"/>
    </source>
</evidence>